<feature type="domain" description="Pycsar effector protein" evidence="9">
    <location>
        <begin position="10"/>
        <end position="163"/>
    </location>
</feature>
<keyword evidence="4" id="KW-0547">Nucleotide-binding</keyword>
<evidence type="ECO:0000256" key="7">
    <source>
        <dbReference type="ARBA" id="ARBA00023136"/>
    </source>
</evidence>
<evidence type="ECO:0000256" key="4">
    <source>
        <dbReference type="ARBA" id="ARBA00022741"/>
    </source>
</evidence>
<evidence type="ECO:0000259" key="9">
    <source>
        <dbReference type="Pfam" id="PF18967"/>
    </source>
</evidence>
<keyword evidence="7 8" id="KW-0472">Membrane</keyword>
<evidence type="ECO:0000313" key="10">
    <source>
        <dbReference type="EMBL" id="TRW27111.1"/>
    </source>
</evidence>
<reference evidence="10 11" key="1">
    <citation type="submission" date="2019-07" db="EMBL/GenBank/DDBJ databases">
        <title>Flavobacterium sp. nov., isolated from glacier ice.</title>
        <authorList>
            <person name="Liu Q."/>
            <person name="Xin Y.-H."/>
        </authorList>
    </citation>
    <scope>NUCLEOTIDE SEQUENCE [LARGE SCALE GENOMIC DNA]</scope>
    <source>
        <strain evidence="10 11">ZT4R6</strain>
    </source>
</reference>
<dbReference type="GO" id="GO:0051607">
    <property type="term" value="P:defense response to virus"/>
    <property type="evidence" value="ECO:0007669"/>
    <property type="project" value="UniProtKB-KW"/>
</dbReference>
<name>A0A552V9H0_9FLAO</name>
<dbReference type="Pfam" id="PF18967">
    <property type="entry name" value="PycTM"/>
    <property type="match status" value="1"/>
</dbReference>
<organism evidence="10 11">
    <name type="scientific">Flavobacterium zepuense</name>
    <dbReference type="NCBI Taxonomy" id="2593302"/>
    <lineage>
        <taxon>Bacteria</taxon>
        <taxon>Pseudomonadati</taxon>
        <taxon>Bacteroidota</taxon>
        <taxon>Flavobacteriia</taxon>
        <taxon>Flavobacteriales</taxon>
        <taxon>Flavobacteriaceae</taxon>
        <taxon>Flavobacterium</taxon>
    </lineage>
</organism>
<keyword evidence="5 8" id="KW-1133">Transmembrane helix</keyword>
<dbReference type="Proteomes" id="UP000320643">
    <property type="component" value="Unassembled WGS sequence"/>
</dbReference>
<accession>A0A552V9H0</accession>
<keyword evidence="11" id="KW-1185">Reference proteome</keyword>
<evidence type="ECO:0000256" key="2">
    <source>
        <dbReference type="ARBA" id="ARBA00022475"/>
    </source>
</evidence>
<evidence type="ECO:0000256" key="5">
    <source>
        <dbReference type="ARBA" id="ARBA00022989"/>
    </source>
</evidence>
<evidence type="ECO:0000313" key="11">
    <source>
        <dbReference type="Proteomes" id="UP000320643"/>
    </source>
</evidence>
<evidence type="ECO:0000256" key="8">
    <source>
        <dbReference type="SAM" id="Phobius"/>
    </source>
</evidence>
<keyword evidence="6" id="KW-0051">Antiviral defense</keyword>
<dbReference type="GO" id="GO:0000166">
    <property type="term" value="F:nucleotide binding"/>
    <property type="evidence" value="ECO:0007669"/>
    <property type="project" value="UniProtKB-KW"/>
</dbReference>
<proteinExistence type="predicted"/>
<keyword evidence="2" id="KW-1003">Cell membrane</keyword>
<gene>
    <name evidence="10" type="ORF">FMM05_00220</name>
</gene>
<dbReference type="RefSeq" id="WP_143371337.1">
    <property type="nucleotide sequence ID" value="NZ_VJVZ01000001.1"/>
</dbReference>
<feature type="transmembrane region" description="Helical" evidence="8">
    <location>
        <begin position="148"/>
        <end position="167"/>
    </location>
</feature>
<evidence type="ECO:0000256" key="6">
    <source>
        <dbReference type="ARBA" id="ARBA00023118"/>
    </source>
</evidence>
<feature type="transmembrane region" description="Helical" evidence="8">
    <location>
        <begin position="28"/>
        <end position="46"/>
    </location>
</feature>
<dbReference type="InterPro" id="IPR043760">
    <property type="entry name" value="PycTM_dom"/>
</dbReference>
<comment type="caution">
    <text evidence="10">The sequence shown here is derived from an EMBL/GenBank/DDBJ whole genome shotgun (WGS) entry which is preliminary data.</text>
</comment>
<sequence length="170" mass="19576">MYEPKHSEKYWEILQLNIEWLRFSETKATLVLTVYGIIFTIAYSNSSSVFDAVKSSGWLLFLIFLYGAFSLTSVVFAFLSVNPVLRNDTSTSIIYFGHIYKDLSKAAYKTRAQAIIDDEDKLTDEITEQIHVISKIAWLKYRSVGWSLRFFIGSLVILILSVFSYLINNL</sequence>
<protein>
    <recommendedName>
        <fullName evidence="9">Pycsar effector protein domain-containing protein</fullName>
    </recommendedName>
</protein>
<comment type="subcellular location">
    <subcellularLocation>
        <location evidence="1">Cell membrane</location>
    </subcellularLocation>
</comment>
<dbReference type="OrthoDB" id="823069at2"/>
<dbReference type="EMBL" id="VJVZ01000001">
    <property type="protein sequence ID" value="TRW27111.1"/>
    <property type="molecule type" value="Genomic_DNA"/>
</dbReference>
<keyword evidence="3 8" id="KW-0812">Transmembrane</keyword>
<evidence type="ECO:0000256" key="3">
    <source>
        <dbReference type="ARBA" id="ARBA00022692"/>
    </source>
</evidence>
<evidence type="ECO:0000256" key="1">
    <source>
        <dbReference type="ARBA" id="ARBA00004236"/>
    </source>
</evidence>
<dbReference type="AlphaFoldDB" id="A0A552V9H0"/>
<dbReference type="GO" id="GO:0005886">
    <property type="term" value="C:plasma membrane"/>
    <property type="evidence" value="ECO:0007669"/>
    <property type="project" value="UniProtKB-SubCell"/>
</dbReference>
<feature type="transmembrane region" description="Helical" evidence="8">
    <location>
        <begin position="58"/>
        <end position="79"/>
    </location>
</feature>